<dbReference type="EMBL" id="CP070496">
    <property type="protein sequence ID" value="QSB04888.1"/>
    <property type="molecule type" value="Genomic_DNA"/>
</dbReference>
<evidence type="ECO:0000256" key="1">
    <source>
        <dbReference type="ARBA" id="ARBA00004651"/>
    </source>
</evidence>
<name>A0A895XTC3_9ACTN</name>
<dbReference type="GO" id="GO:0005886">
    <property type="term" value="C:plasma membrane"/>
    <property type="evidence" value="ECO:0007669"/>
    <property type="project" value="UniProtKB-SubCell"/>
</dbReference>
<dbReference type="RefSeq" id="WP_213170888.1">
    <property type="nucleotide sequence ID" value="NZ_CP070496.1"/>
</dbReference>
<feature type="transmembrane region" description="Helical" evidence="8">
    <location>
        <begin position="61"/>
        <end position="80"/>
    </location>
</feature>
<keyword evidence="2" id="KW-1003">Cell membrane</keyword>
<feature type="transmembrane region" description="Helical" evidence="8">
    <location>
        <begin position="367"/>
        <end position="393"/>
    </location>
</feature>
<feature type="transmembrane region" description="Helical" evidence="8">
    <location>
        <begin position="198"/>
        <end position="222"/>
    </location>
</feature>
<dbReference type="PANTHER" id="PTHR47019:SF1">
    <property type="entry name" value="LIPID II FLIPPASE MURJ"/>
    <property type="match status" value="1"/>
</dbReference>
<feature type="transmembrane region" description="Helical" evidence="8">
    <location>
        <begin position="174"/>
        <end position="192"/>
    </location>
</feature>
<feature type="transmembrane region" description="Helical" evidence="8">
    <location>
        <begin position="494"/>
        <end position="514"/>
    </location>
</feature>
<dbReference type="KEGG" id="nav:JQS30_14145"/>
<keyword evidence="5" id="KW-0573">Peptidoglycan synthesis</keyword>
<reference evidence="9" key="1">
    <citation type="submission" date="2021-02" db="EMBL/GenBank/DDBJ databases">
        <title>Natronoglycomyces albus gen. nov., sp. nov, a haloalkaliphilic actinobacterium from a soda solonchak soil.</title>
        <authorList>
            <person name="Sorokin D.Y."/>
            <person name="Khijniak T.V."/>
            <person name="Zakharycheva A.P."/>
            <person name="Boueva O.V."/>
            <person name="Ariskina E.V."/>
            <person name="Hahnke R.L."/>
            <person name="Bunk B."/>
            <person name="Sproer C."/>
            <person name="Schumann P."/>
            <person name="Evtushenko L.I."/>
            <person name="Kublanov I.V."/>
        </authorList>
    </citation>
    <scope>NUCLEOTIDE SEQUENCE</scope>
    <source>
        <strain evidence="9">DSM 106290</strain>
    </source>
</reference>
<sequence length="536" mass="54327">MRLHSEGSAGSDGILSRSAFIAVGALSSRVTGFVRTAAIGAALGAGIAGDAYATATMLPTVVYEIVLGGIGTAILVPYLMKAFASGQTNGARFAQRLLTTTAAGFVILAAVATLTVPFIVPLLGGSATEGRSADLTVALALFTVPAMAAYGIGAVATAILNSRGSFALPAWSPAVNNVVLIVAALVLLATGVSDNDSVLIAVLGSALLLGAIGQCGLLIAALRRVGVPWRWQIQLRGLGLRPLAGTIGWMVVYVTVGQAATIAVIAITRANAAAGGPGTLIYHNAWLLLMMAFGVVALPVITALTPAMSNNANNNPHGTLGAYSRALRYITVAGLPVTAGMLVLGIPGAVTLFGWGNYSLEAAADTGLVVAVAALALIPYAFSHLQLFAWLALGDPKTPTVVVSVSSAVRLAGCGLVFWLAPLAWVPAGLMAVNAAGFVLSAIVGHLILRQRLETRPVWKPAVIVKLLGATVLAALAAAVASTACQHLLGTGKAGMAAALIAGGIVLLAVYGLAVSRIRPDVSDHHTQQTSQSRNT</sequence>
<feature type="transmembrane region" description="Helical" evidence="8">
    <location>
        <begin position="135"/>
        <end position="162"/>
    </location>
</feature>
<proteinExistence type="predicted"/>
<dbReference type="GO" id="GO:0034204">
    <property type="term" value="P:lipid translocation"/>
    <property type="evidence" value="ECO:0007669"/>
    <property type="project" value="TreeGrafter"/>
</dbReference>
<dbReference type="GO" id="GO:0015648">
    <property type="term" value="F:lipid-linked peptidoglycan transporter activity"/>
    <property type="evidence" value="ECO:0007669"/>
    <property type="project" value="TreeGrafter"/>
</dbReference>
<evidence type="ECO:0008006" key="11">
    <source>
        <dbReference type="Google" id="ProtNLM"/>
    </source>
</evidence>
<keyword evidence="7 8" id="KW-0472">Membrane</keyword>
<organism evidence="9 10">
    <name type="scientific">Natronoglycomyces albus</name>
    <dbReference type="NCBI Taxonomy" id="2811108"/>
    <lineage>
        <taxon>Bacteria</taxon>
        <taxon>Bacillati</taxon>
        <taxon>Actinomycetota</taxon>
        <taxon>Actinomycetes</taxon>
        <taxon>Glycomycetales</taxon>
        <taxon>Glycomycetaceae</taxon>
        <taxon>Natronoglycomyces</taxon>
    </lineage>
</organism>
<keyword evidence="3 8" id="KW-0812">Transmembrane</keyword>
<dbReference type="AlphaFoldDB" id="A0A895XTC3"/>
<dbReference type="Pfam" id="PF03023">
    <property type="entry name" value="MurJ"/>
    <property type="match status" value="1"/>
</dbReference>
<feature type="transmembrane region" description="Helical" evidence="8">
    <location>
        <begin position="329"/>
        <end position="355"/>
    </location>
</feature>
<dbReference type="GO" id="GO:0009252">
    <property type="term" value="P:peptidoglycan biosynthetic process"/>
    <property type="evidence" value="ECO:0007669"/>
    <property type="project" value="UniProtKB-KW"/>
</dbReference>
<evidence type="ECO:0000256" key="5">
    <source>
        <dbReference type="ARBA" id="ARBA00022984"/>
    </source>
</evidence>
<feature type="transmembrane region" description="Helical" evidence="8">
    <location>
        <begin position="400"/>
        <end position="421"/>
    </location>
</feature>
<keyword evidence="6 8" id="KW-1133">Transmembrane helix</keyword>
<evidence type="ECO:0000313" key="10">
    <source>
        <dbReference type="Proteomes" id="UP000662939"/>
    </source>
</evidence>
<gene>
    <name evidence="9" type="ORF">JQS30_14145</name>
</gene>
<dbReference type="PRINTS" id="PR01806">
    <property type="entry name" value="VIRFACTRMVIN"/>
</dbReference>
<feature type="transmembrane region" description="Helical" evidence="8">
    <location>
        <begin position="101"/>
        <end position="123"/>
    </location>
</feature>
<dbReference type="PANTHER" id="PTHR47019">
    <property type="entry name" value="LIPID II FLIPPASE MURJ"/>
    <property type="match status" value="1"/>
</dbReference>
<evidence type="ECO:0000256" key="4">
    <source>
        <dbReference type="ARBA" id="ARBA00022960"/>
    </source>
</evidence>
<dbReference type="InterPro" id="IPR051050">
    <property type="entry name" value="Lipid_II_flippase_MurJ/MviN"/>
</dbReference>
<dbReference type="GO" id="GO:0008360">
    <property type="term" value="P:regulation of cell shape"/>
    <property type="evidence" value="ECO:0007669"/>
    <property type="project" value="UniProtKB-KW"/>
</dbReference>
<comment type="subcellular location">
    <subcellularLocation>
        <location evidence="1">Cell membrane</location>
        <topology evidence="1">Multi-pass membrane protein</topology>
    </subcellularLocation>
</comment>
<dbReference type="Proteomes" id="UP000662939">
    <property type="component" value="Chromosome"/>
</dbReference>
<evidence type="ECO:0000256" key="7">
    <source>
        <dbReference type="ARBA" id="ARBA00023136"/>
    </source>
</evidence>
<evidence type="ECO:0000313" key="9">
    <source>
        <dbReference type="EMBL" id="QSB04888.1"/>
    </source>
</evidence>
<feature type="transmembrane region" description="Helical" evidence="8">
    <location>
        <begin position="287"/>
        <end position="308"/>
    </location>
</feature>
<evidence type="ECO:0000256" key="6">
    <source>
        <dbReference type="ARBA" id="ARBA00022989"/>
    </source>
</evidence>
<accession>A0A895XTC3</accession>
<evidence type="ECO:0000256" key="3">
    <source>
        <dbReference type="ARBA" id="ARBA00022692"/>
    </source>
</evidence>
<protein>
    <recommendedName>
        <fullName evidence="11">Murein biosynthesis integral membrane protein MurJ</fullName>
    </recommendedName>
</protein>
<feature type="transmembrane region" description="Helical" evidence="8">
    <location>
        <begin position="461"/>
        <end position="482"/>
    </location>
</feature>
<feature type="transmembrane region" description="Helical" evidence="8">
    <location>
        <begin position="427"/>
        <end position="449"/>
    </location>
</feature>
<keyword evidence="10" id="KW-1185">Reference proteome</keyword>
<keyword evidence="4" id="KW-0133">Cell shape</keyword>
<evidence type="ECO:0000256" key="2">
    <source>
        <dbReference type="ARBA" id="ARBA00022475"/>
    </source>
</evidence>
<dbReference type="InterPro" id="IPR004268">
    <property type="entry name" value="MurJ"/>
</dbReference>
<evidence type="ECO:0000256" key="8">
    <source>
        <dbReference type="SAM" id="Phobius"/>
    </source>
</evidence>
<feature type="transmembrane region" description="Helical" evidence="8">
    <location>
        <begin position="243"/>
        <end position="267"/>
    </location>
</feature>